<organism evidence="1 2">
    <name type="scientific">Coccomyxa viridis</name>
    <dbReference type="NCBI Taxonomy" id="1274662"/>
    <lineage>
        <taxon>Eukaryota</taxon>
        <taxon>Viridiplantae</taxon>
        <taxon>Chlorophyta</taxon>
        <taxon>core chlorophytes</taxon>
        <taxon>Trebouxiophyceae</taxon>
        <taxon>Trebouxiophyceae incertae sedis</taxon>
        <taxon>Coccomyxaceae</taxon>
        <taxon>Coccomyxa</taxon>
    </lineage>
</organism>
<gene>
    <name evidence="1" type="primary">g6311</name>
    <name evidence="1" type="ORF">VP750_LOCUS5408</name>
</gene>
<name>A0ABP1FV25_9CHLO</name>
<keyword evidence="2" id="KW-1185">Reference proteome</keyword>
<comment type="caution">
    <text evidence="1">The sequence shown here is derived from an EMBL/GenBank/DDBJ whole genome shotgun (WGS) entry which is preliminary data.</text>
</comment>
<proteinExistence type="predicted"/>
<protein>
    <submittedName>
        <fullName evidence="1">G6311 protein</fullName>
    </submittedName>
</protein>
<accession>A0ABP1FV25</accession>
<evidence type="ECO:0000313" key="2">
    <source>
        <dbReference type="Proteomes" id="UP001497392"/>
    </source>
</evidence>
<dbReference type="EMBL" id="CAXHTA020000009">
    <property type="protein sequence ID" value="CAL5223749.1"/>
    <property type="molecule type" value="Genomic_DNA"/>
</dbReference>
<evidence type="ECO:0000313" key="1">
    <source>
        <dbReference type="EMBL" id="CAL5223749.1"/>
    </source>
</evidence>
<reference evidence="1 2" key="1">
    <citation type="submission" date="2024-06" db="EMBL/GenBank/DDBJ databases">
        <authorList>
            <person name="Kraege A."/>
            <person name="Thomma B."/>
        </authorList>
    </citation>
    <scope>NUCLEOTIDE SEQUENCE [LARGE SCALE GENOMIC DNA]</scope>
</reference>
<sequence length="133" mass="15332">MAQELYSLDIVFQRSEELVQVLGVQPAVLIEILTREPGLLVVTPSQLGMRVMALKMSLPLLNVPELIRRHPKVLRSENGVSAVKRAVKDMNMLMPAYHVQERLLDDDGQMWMSFKERLMYWERQMLLAKASEP</sequence>
<dbReference type="Proteomes" id="UP001497392">
    <property type="component" value="Unassembled WGS sequence"/>
</dbReference>